<feature type="transmembrane region" description="Helical" evidence="8">
    <location>
        <begin position="139"/>
        <end position="166"/>
    </location>
</feature>
<feature type="transmembrane region" description="Helical" evidence="8">
    <location>
        <begin position="113"/>
        <end position="133"/>
    </location>
</feature>
<feature type="transmembrane region" description="Helical" evidence="8">
    <location>
        <begin position="217"/>
        <end position="237"/>
    </location>
</feature>
<keyword evidence="5 8" id="KW-1133">Transmembrane helix</keyword>
<keyword evidence="4 8" id="KW-0812">Transmembrane</keyword>
<keyword evidence="10" id="KW-1185">Reference proteome</keyword>
<dbReference type="Pfam" id="PF00474">
    <property type="entry name" value="SSF"/>
    <property type="match status" value="1"/>
</dbReference>
<name>A0A923LUX1_9FIRM</name>
<dbReference type="CDD" id="cd10322">
    <property type="entry name" value="SLC5sbd"/>
    <property type="match status" value="1"/>
</dbReference>
<evidence type="ECO:0000313" key="9">
    <source>
        <dbReference type="EMBL" id="MBC5725801.1"/>
    </source>
</evidence>
<keyword evidence="3" id="KW-0813">Transport</keyword>
<dbReference type="PANTHER" id="PTHR48086">
    <property type="entry name" value="SODIUM/PROLINE SYMPORTER-RELATED"/>
    <property type="match status" value="1"/>
</dbReference>
<evidence type="ECO:0000256" key="4">
    <source>
        <dbReference type="ARBA" id="ARBA00022692"/>
    </source>
</evidence>
<proteinExistence type="inferred from homology"/>
<protein>
    <submittedName>
        <fullName evidence="9">Sodium:solute symporter family protein</fullName>
    </submittedName>
</protein>
<dbReference type="InterPro" id="IPR038377">
    <property type="entry name" value="Na/Glc_symporter_sf"/>
</dbReference>
<dbReference type="PANTHER" id="PTHR48086:SF7">
    <property type="entry name" value="SODIUM-SOLUTE SYMPORTER-RELATED"/>
    <property type="match status" value="1"/>
</dbReference>
<comment type="caution">
    <text evidence="9">The sequence shown here is derived from an EMBL/GenBank/DDBJ whole genome shotgun (WGS) entry which is preliminary data.</text>
</comment>
<evidence type="ECO:0000256" key="5">
    <source>
        <dbReference type="ARBA" id="ARBA00022989"/>
    </source>
</evidence>
<dbReference type="GO" id="GO:0022857">
    <property type="term" value="F:transmembrane transporter activity"/>
    <property type="evidence" value="ECO:0007669"/>
    <property type="project" value="InterPro"/>
</dbReference>
<evidence type="ECO:0000256" key="3">
    <source>
        <dbReference type="ARBA" id="ARBA00022448"/>
    </source>
</evidence>
<feature type="transmembrane region" description="Helical" evidence="8">
    <location>
        <begin position="350"/>
        <end position="370"/>
    </location>
</feature>
<comment type="subcellular location">
    <subcellularLocation>
        <location evidence="1">Membrane</location>
        <topology evidence="1">Multi-pass membrane protein</topology>
    </subcellularLocation>
</comment>
<keyword evidence="6 8" id="KW-0472">Membrane</keyword>
<comment type="similarity">
    <text evidence="2 7">Belongs to the sodium:solute symporter (SSF) (TC 2.A.21) family.</text>
</comment>
<feature type="transmembrane region" description="Helical" evidence="8">
    <location>
        <begin position="73"/>
        <end position="92"/>
    </location>
</feature>
<evidence type="ECO:0000256" key="8">
    <source>
        <dbReference type="SAM" id="Phobius"/>
    </source>
</evidence>
<accession>A0A923LUX1</accession>
<dbReference type="InterPro" id="IPR050277">
    <property type="entry name" value="Sodium:Solute_Symporter"/>
</dbReference>
<evidence type="ECO:0000256" key="7">
    <source>
        <dbReference type="RuleBase" id="RU362091"/>
    </source>
</evidence>
<feature type="transmembrane region" description="Helical" evidence="8">
    <location>
        <begin position="6"/>
        <end position="24"/>
    </location>
</feature>
<dbReference type="PROSITE" id="PS50283">
    <property type="entry name" value="NA_SOLUT_SYMP_3"/>
    <property type="match status" value="1"/>
</dbReference>
<dbReference type="RefSeq" id="WP_054327855.1">
    <property type="nucleotide sequence ID" value="NZ_JACOPL010000008.1"/>
</dbReference>
<dbReference type="InterPro" id="IPR001734">
    <property type="entry name" value="Na/solute_symporter"/>
</dbReference>
<feature type="transmembrane region" description="Helical" evidence="8">
    <location>
        <begin position="178"/>
        <end position="197"/>
    </location>
</feature>
<sequence>MGTMHWLGALLTLGLIAVIGVRAGRKVTSARDFAIGGGKSTAAMVAGAVIGTLVGGSSTVATSQLAFEYGFSAIWFSLGGGIGCLFLALFFARPMRKNGYLTLQQMIQSEYGPRAGFLSSVLGAIGIFLNIVAQLLSAMALLSAVVACPPFVTALLSAGLMICYVFFGGMRGAGTIGLIKTVMLYICAIICVGLVFRESGGLYALYEALPAGQYFNLFARGLGTDGGAALSLVLGVLSTQTYAQSVLSAKSDRTAVQGALASAVLIPPIGLGGVLIGMYMKTAFPSMDAAQTFPEFILLYFPGFWAGVFLAVLLVAIIGCGAGLTLGISSIVTNNLYARIVPDSTDRQRLWADRVAIIAALLLAVLFTIGDLQSVILQWSFMSMGLRGAVIFLPLCGALFLPGRIKARYAELSIVAGPLCVLLGEVVCRVPFDPLFIGMAVNLCIMLAGWAEGKRGLRT</sequence>
<gene>
    <name evidence="9" type="ORF">H8S45_10085</name>
</gene>
<dbReference type="EMBL" id="JACOPL010000008">
    <property type="protein sequence ID" value="MBC5725801.1"/>
    <property type="molecule type" value="Genomic_DNA"/>
</dbReference>
<evidence type="ECO:0000256" key="6">
    <source>
        <dbReference type="ARBA" id="ARBA00023136"/>
    </source>
</evidence>
<evidence type="ECO:0000256" key="1">
    <source>
        <dbReference type="ARBA" id="ARBA00004141"/>
    </source>
</evidence>
<dbReference type="AlphaFoldDB" id="A0A923LUX1"/>
<dbReference type="Proteomes" id="UP000606499">
    <property type="component" value="Unassembled WGS sequence"/>
</dbReference>
<organism evidence="9 10">
    <name type="scientific">Agathobaculum faecis</name>
    <dbReference type="NCBI Taxonomy" id="2763013"/>
    <lineage>
        <taxon>Bacteria</taxon>
        <taxon>Bacillati</taxon>
        <taxon>Bacillota</taxon>
        <taxon>Clostridia</taxon>
        <taxon>Eubacteriales</taxon>
        <taxon>Butyricicoccaceae</taxon>
        <taxon>Agathobaculum</taxon>
    </lineage>
</organism>
<evidence type="ECO:0000313" key="10">
    <source>
        <dbReference type="Proteomes" id="UP000606499"/>
    </source>
</evidence>
<dbReference type="GO" id="GO:0005886">
    <property type="term" value="C:plasma membrane"/>
    <property type="evidence" value="ECO:0007669"/>
    <property type="project" value="TreeGrafter"/>
</dbReference>
<feature type="transmembrane region" description="Helical" evidence="8">
    <location>
        <begin position="258"/>
        <end position="280"/>
    </location>
</feature>
<feature type="transmembrane region" description="Helical" evidence="8">
    <location>
        <begin position="376"/>
        <end position="402"/>
    </location>
</feature>
<reference evidence="9" key="1">
    <citation type="submission" date="2020-08" db="EMBL/GenBank/DDBJ databases">
        <title>Genome public.</title>
        <authorList>
            <person name="Liu C."/>
            <person name="Sun Q."/>
        </authorList>
    </citation>
    <scope>NUCLEOTIDE SEQUENCE</scope>
    <source>
        <strain evidence="9">NSJ-28</strain>
    </source>
</reference>
<evidence type="ECO:0000256" key="2">
    <source>
        <dbReference type="ARBA" id="ARBA00006434"/>
    </source>
</evidence>
<dbReference type="Gene3D" id="1.20.1730.10">
    <property type="entry name" value="Sodium/glucose cotransporter"/>
    <property type="match status" value="1"/>
</dbReference>
<feature type="transmembrane region" description="Helical" evidence="8">
    <location>
        <begin position="300"/>
        <end position="329"/>
    </location>
</feature>